<feature type="transmembrane region" description="Helical" evidence="1">
    <location>
        <begin position="20"/>
        <end position="38"/>
    </location>
</feature>
<evidence type="ECO:0000313" key="3">
    <source>
        <dbReference type="Proteomes" id="UP000198922"/>
    </source>
</evidence>
<dbReference type="STRING" id="521013.SAMN04488567_0826"/>
<keyword evidence="3" id="KW-1185">Reference proteome</keyword>
<keyword evidence="1" id="KW-1133">Transmembrane helix</keyword>
<protein>
    <submittedName>
        <fullName evidence="2">Uncharacterized protein</fullName>
    </submittedName>
</protein>
<reference evidence="3" key="1">
    <citation type="submission" date="2016-10" db="EMBL/GenBank/DDBJ databases">
        <authorList>
            <person name="Varghese N."/>
            <person name="Submissions S."/>
        </authorList>
    </citation>
    <scope>NUCLEOTIDE SEQUENCE [LARGE SCALE GENOMIC DNA]</scope>
    <source>
        <strain evidence="3">DSM 21424</strain>
    </source>
</reference>
<dbReference type="AlphaFoldDB" id="A0A1G7A8L2"/>
<gene>
    <name evidence="2" type="ORF">SAMN04488567_0826</name>
</gene>
<keyword evidence="1" id="KW-0812">Transmembrane</keyword>
<evidence type="ECO:0000313" key="2">
    <source>
        <dbReference type="EMBL" id="SDE10216.1"/>
    </source>
</evidence>
<proteinExistence type="predicted"/>
<dbReference type="EMBL" id="FNAT01000001">
    <property type="protein sequence ID" value="SDE10216.1"/>
    <property type="molecule type" value="Genomic_DNA"/>
</dbReference>
<keyword evidence="1" id="KW-0472">Membrane</keyword>
<sequence>MHDTSIRPLGLLLAMNLDRLLFPAVTLVALVLAVWTTSP</sequence>
<accession>A0A1G7A8L2</accession>
<name>A0A1G7A8L2_9RHOB</name>
<organism evidence="2 3">
    <name type="scientific">Limimaricola pyoseonensis</name>
    <dbReference type="NCBI Taxonomy" id="521013"/>
    <lineage>
        <taxon>Bacteria</taxon>
        <taxon>Pseudomonadati</taxon>
        <taxon>Pseudomonadota</taxon>
        <taxon>Alphaproteobacteria</taxon>
        <taxon>Rhodobacterales</taxon>
        <taxon>Paracoccaceae</taxon>
        <taxon>Limimaricola</taxon>
    </lineage>
</organism>
<dbReference type="Proteomes" id="UP000198922">
    <property type="component" value="Unassembled WGS sequence"/>
</dbReference>
<evidence type="ECO:0000256" key="1">
    <source>
        <dbReference type="SAM" id="Phobius"/>
    </source>
</evidence>